<dbReference type="EMBL" id="JX649900">
    <property type="protein sequence ID" value="AGC72388.1"/>
    <property type="molecule type" value="Genomic_DNA"/>
</dbReference>
<evidence type="ECO:0000256" key="1">
    <source>
        <dbReference type="SAM" id="SignalP"/>
    </source>
</evidence>
<name>L7VZA6_9BACT</name>
<sequence>MGISSVAARPSRRVMVKARRCLTALVAGAAAVAGSLVSLPSAGAAPANNNFASATLLTGTSGSFSGTTVGGNLEAGEWVSSVWDSGHSSVWYKFLAPSDGELKIVGSCPTSGFTTIDISENLQSPSDFGPVAFGICLGGEFPNDFGGNIIVRAGSVYHVSFRSGVDGGDDDRGPIAGTYSFTAFGAAAAFAPVTPTRILDTRNSSPVGAGSTKVLKVTGVAGVPSHATAVALNITTTRTSADGYLTAWPAGKSRPTSSVMNWRVGATTAAMSLVTVGTNGNINLYNRAGLADVIVDVTGYFSGSAANGYVGLDTPVRSLDTRSGNGLSGASAAGQTRDLQITGRAGVPSDARAVVINLTSVGSTSGGFITAWPTGVSRPVASVLNRTSGQTIANLAVVPIGSGGKISLYNNAGTSHLVGDVQGYFTPASTVRYQAITPRRITDTRVDYGGCCPVGPGVDDYLGLGRPEMDAPAGSAASSITITGVRPTANSYLTVFNTDIPPNTSNVNVAKGETRANAVVGSTLYGSLKVYNGSPGPTHVVADLNGFFWDPNDSPYPLASAQLPQPDHSAQREAVEAEIIRNAALDREQGRRVVPIRPTTGG</sequence>
<dbReference type="AlphaFoldDB" id="L7VZA6"/>
<reference evidence="2" key="1">
    <citation type="submission" date="2012-09" db="EMBL/GenBank/DDBJ databases">
        <title>Metagenomic Characterization of a Microbial Community in Wastewater Detects High Levels of Antibiotic Resistance.</title>
        <authorList>
            <person name="Abrams M."/>
            <person name="Caldwell A."/>
            <person name="Vandaei E."/>
            <person name="Lee W."/>
            <person name="Perrott J."/>
            <person name="Khan S.Y."/>
            <person name="Ta J."/>
            <person name="Romero D."/>
            <person name="Nguyen V."/>
            <person name="Pourmand N."/>
            <person name="Ouverney C.C."/>
        </authorList>
    </citation>
    <scope>NUCLEOTIDE SEQUENCE</scope>
</reference>
<protein>
    <submittedName>
        <fullName evidence="2">Uncharacterized protein</fullName>
    </submittedName>
</protein>
<proteinExistence type="predicted"/>
<feature type="signal peptide" evidence="1">
    <location>
        <begin position="1"/>
        <end position="44"/>
    </location>
</feature>
<evidence type="ECO:0000313" key="2">
    <source>
        <dbReference type="EMBL" id="AGC72388.1"/>
    </source>
</evidence>
<feature type="chain" id="PRO_5003985228" evidence="1">
    <location>
        <begin position="45"/>
        <end position="602"/>
    </location>
</feature>
<organism evidence="2">
    <name type="scientific">uncultured bacterium A1Q1_fos_15</name>
    <dbReference type="NCBI Taxonomy" id="1256548"/>
    <lineage>
        <taxon>Bacteria</taxon>
        <taxon>environmental samples</taxon>
    </lineage>
</organism>
<keyword evidence="1" id="KW-0732">Signal</keyword>
<accession>L7VZA6</accession>